<feature type="transmembrane region" description="Helical" evidence="1">
    <location>
        <begin position="57"/>
        <end position="74"/>
    </location>
</feature>
<dbReference type="EMBL" id="VTOU01000002">
    <property type="protein sequence ID" value="TZG27652.1"/>
    <property type="molecule type" value="Genomic_DNA"/>
</dbReference>
<keyword evidence="1" id="KW-0812">Transmembrane</keyword>
<organism evidence="2 3">
    <name type="scientific">Sphingomonas montanisoli</name>
    <dbReference type="NCBI Taxonomy" id="2606412"/>
    <lineage>
        <taxon>Bacteria</taxon>
        <taxon>Pseudomonadati</taxon>
        <taxon>Pseudomonadota</taxon>
        <taxon>Alphaproteobacteria</taxon>
        <taxon>Sphingomonadales</taxon>
        <taxon>Sphingomonadaceae</taxon>
        <taxon>Sphingomonas</taxon>
    </lineage>
</organism>
<keyword evidence="3" id="KW-1185">Reference proteome</keyword>
<accession>A0A5D9C929</accession>
<sequence>MARLHPIAARLTLALIVIAGLTIAVARIVGFRIALAVVALYAALVPSLAIYATELKYYGVEIAGTATIVAWFVSKSRRAPFALPDLAILVAGIACGISTILSAGIATGCWAVLAFIRRRRFSASELGFAAILAVIAVGYYALIRHGSAVQIHNFPNAYGQSGQHAALAVPSAILGLFGNRAPVLALIVLINLTGWRAAATQRLLLILAVIVLSCTALAAFGVYPATAPRHVAWFHGFALLLLANALQILIAGQQRRTHTARTALVLFLGAIAAAATGMTIAKAFTTHFAHEENDPIVAWLAQPRDVPIGLWGGTQPLIQYYRTQDPAVGRHRIFGLADPRSAPVPPRLFSPTFLQQPYDRIAAAVEAGRMLPGGFDLRILYQLRHDYHGAAEALLAEAPRGLPFYIVASHVDWDAPVPLSAEPRSALLDALEAQKCRYLLELKAKEVFILRAICPER</sequence>
<name>A0A5D9C929_9SPHN</name>
<reference evidence="2 3" key="1">
    <citation type="submission" date="2019-08" db="EMBL/GenBank/DDBJ databases">
        <authorList>
            <person name="Wang G."/>
            <person name="Xu Z."/>
        </authorList>
    </citation>
    <scope>NUCLEOTIDE SEQUENCE [LARGE SCALE GENOMIC DNA]</scope>
    <source>
        <strain evidence="2 3">ZX</strain>
    </source>
</reference>
<evidence type="ECO:0008006" key="4">
    <source>
        <dbReference type="Google" id="ProtNLM"/>
    </source>
</evidence>
<feature type="transmembrane region" description="Helical" evidence="1">
    <location>
        <begin position="31"/>
        <end position="50"/>
    </location>
</feature>
<evidence type="ECO:0000313" key="2">
    <source>
        <dbReference type="EMBL" id="TZG27652.1"/>
    </source>
</evidence>
<feature type="transmembrane region" description="Helical" evidence="1">
    <location>
        <begin position="231"/>
        <end position="251"/>
    </location>
</feature>
<feature type="transmembrane region" description="Helical" evidence="1">
    <location>
        <begin position="126"/>
        <end position="143"/>
    </location>
</feature>
<keyword evidence="1" id="KW-0472">Membrane</keyword>
<evidence type="ECO:0000313" key="3">
    <source>
        <dbReference type="Proteomes" id="UP000322077"/>
    </source>
</evidence>
<feature type="transmembrane region" description="Helical" evidence="1">
    <location>
        <begin position="86"/>
        <end position="114"/>
    </location>
</feature>
<feature type="transmembrane region" description="Helical" evidence="1">
    <location>
        <begin position="7"/>
        <end position="25"/>
    </location>
</feature>
<evidence type="ECO:0000256" key="1">
    <source>
        <dbReference type="SAM" id="Phobius"/>
    </source>
</evidence>
<feature type="transmembrane region" description="Helical" evidence="1">
    <location>
        <begin position="163"/>
        <end position="192"/>
    </location>
</feature>
<feature type="transmembrane region" description="Helical" evidence="1">
    <location>
        <begin position="263"/>
        <end position="284"/>
    </location>
</feature>
<proteinExistence type="predicted"/>
<dbReference type="AlphaFoldDB" id="A0A5D9C929"/>
<dbReference type="Proteomes" id="UP000322077">
    <property type="component" value="Unassembled WGS sequence"/>
</dbReference>
<protein>
    <recommendedName>
        <fullName evidence="4">Glycosyltransferase RgtA/B/C/D-like domain-containing protein</fullName>
    </recommendedName>
</protein>
<gene>
    <name evidence="2" type="ORF">FYJ91_08735</name>
</gene>
<feature type="transmembrane region" description="Helical" evidence="1">
    <location>
        <begin position="204"/>
        <end position="225"/>
    </location>
</feature>
<comment type="caution">
    <text evidence="2">The sequence shown here is derived from an EMBL/GenBank/DDBJ whole genome shotgun (WGS) entry which is preliminary data.</text>
</comment>
<keyword evidence="1" id="KW-1133">Transmembrane helix</keyword>